<dbReference type="Proteomes" id="UP000789375">
    <property type="component" value="Unassembled WGS sequence"/>
</dbReference>
<sequence length="183" mass="20760">ILTTVISYRATPSRDLGNDPSKITLNLNCDSEFFYSVQASSFKIGNYTGRAGQGSARSDFASIIVNNNDLQFAFFIVEFEQAGFEIHKDEMHYPTEMEVNETRLHFGLVNDTKVRLGSLQPIYNQEKFSLVCAYEDEIISFNFQENNVEAKLENVLHLITRPVQINNSLKLTLPELPKEAVQS</sequence>
<reference evidence="1" key="1">
    <citation type="submission" date="2021-06" db="EMBL/GenBank/DDBJ databases">
        <authorList>
            <person name="Kallberg Y."/>
            <person name="Tangrot J."/>
            <person name="Rosling A."/>
        </authorList>
    </citation>
    <scope>NUCLEOTIDE SEQUENCE</scope>
    <source>
        <strain evidence="1">87-6 pot B 2015</strain>
    </source>
</reference>
<organism evidence="1 2">
    <name type="scientific">Funneliformis mosseae</name>
    <name type="common">Endomycorrhizal fungus</name>
    <name type="synonym">Glomus mosseae</name>
    <dbReference type="NCBI Taxonomy" id="27381"/>
    <lineage>
        <taxon>Eukaryota</taxon>
        <taxon>Fungi</taxon>
        <taxon>Fungi incertae sedis</taxon>
        <taxon>Mucoromycota</taxon>
        <taxon>Glomeromycotina</taxon>
        <taxon>Glomeromycetes</taxon>
        <taxon>Glomerales</taxon>
        <taxon>Glomeraceae</taxon>
        <taxon>Funneliformis</taxon>
    </lineage>
</organism>
<comment type="caution">
    <text evidence="1">The sequence shown here is derived from an EMBL/GenBank/DDBJ whole genome shotgun (WGS) entry which is preliminary data.</text>
</comment>
<evidence type="ECO:0000313" key="2">
    <source>
        <dbReference type="Proteomes" id="UP000789375"/>
    </source>
</evidence>
<evidence type="ECO:0000313" key="1">
    <source>
        <dbReference type="EMBL" id="CAG8727186.1"/>
    </source>
</evidence>
<feature type="non-terminal residue" evidence="1">
    <location>
        <position position="1"/>
    </location>
</feature>
<keyword evidence="2" id="KW-1185">Reference proteome</keyword>
<accession>A0A9N9IAR9</accession>
<dbReference type="AlphaFoldDB" id="A0A9N9IAR9"/>
<proteinExistence type="predicted"/>
<dbReference type="EMBL" id="CAJVPP010015550">
    <property type="protein sequence ID" value="CAG8727186.1"/>
    <property type="molecule type" value="Genomic_DNA"/>
</dbReference>
<name>A0A9N9IAR9_FUNMO</name>
<protein>
    <submittedName>
        <fullName evidence="1">9328_t:CDS:1</fullName>
    </submittedName>
</protein>
<gene>
    <name evidence="1" type="ORF">FMOSSE_LOCUS15424</name>
</gene>